<proteinExistence type="predicted"/>
<dbReference type="Proteomes" id="UP001148838">
    <property type="component" value="Unassembled WGS sequence"/>
</dbReference>
<comment type="caution">
    <text evidence="1">The sequence shown here is derived from an EMBL/GenBank/DDBJ whole genome shotgun (WGS) entry which is preliminary data.</text>
</comment>
<keyword evidence="2" id="KW-1185">Reference proteome</keyword>
<reference evidence="1 2" key="1">
    <citation type="journal article" date="2022" name="Allergy">
        <title>Genome assembly and annotation of Periplaneta americana reveal a comprehensive cockroach allergen profile.</title>
        <authorList>
            <person name="Wang L."/>
            <person name="Xiong Q."/>
            <person name="Saelim N."/>
            <person name="Wang L."/>
            <person name="Nong W."/>
            <person name="Wan A.T."/>
            <person name="Shi M."/>
            <person name="Liu X."/>
            <person name="Cao Q."/>
            <person name="Hui J.H.L."/>
            <person name="Sookrung N."/>
            <person name="Leung T.F."/>
            <person name="Tungtrongchitr A."/>
            <person name="Tsui S.K.W."/>
        </authorList>
    </citation>
    <scope>NUCLEOTIDE SEQUENCE [LARGE SCALE GENOMIC DNA]</scope>
    <source>
        <strain evidence="1">PWHHKU_190912</strain>
    </source>
</reference>
<evidence type="ECO:0000313" key="1">
    <source>
        <dbReference type="EMBL" id="KAJ4446009.1"/>
    </source>
</evidence>
<name>A0ABQ8THV7_PERAM</name>
<dbReference type="EMBL" id="JAJSOF020000009">
    <property type="protein sequence ID" value="KAJ4446009.1"/>
    <property type="molecule type" value="Genomic_DNA"/>
</dbReference>
<sequence>MMWNFRVLFIRLSEDVGCVCRHMKAIFSNDYEHVHPAFAFRARMKAVNRIDVILSRKDDDIANKKEFGM</sequence>
<protein>
    <submittedName>
        <fullName evidence="1">Uncharacterized protein</fullName>
    </submittedName>
</protein>
<organism evidence="1 2">
    <name type="scientific">Periplaneta americana</name>
    <name type="common">American cockroach</name>
    <name type="synonym">Blatta americana</name>
    <dbReference type="NCBI Taxonomy" id="6978"/>
    <lineage>
        <taxon>Eukaryota</taxon>
        <taxon>Metazoa</taxon>
        <taxon>Ecdysozoa</taxon>
        <taxon>Arthropoda</taxon>
        <taxon>Hexapoda</taxon>
        <taxon>Insecta</taxon>
        <taxon>Pterygota</taxon>
        <taxon>Neoptera</taxon>
        <taxon>Polyneoptera</taxon>
        <taxon>Dictyoptera</taxon>
        <taxon>Blattodea</taxon>
        <taxon>Blattoidea</taxon>
        <taxon>Blattidae</taxon>
        <taxon>Blattinae</taxon>
        <taxon>Periplaneta</taxon>
    </lineage>
</organism>
<evidence type="ECO:0000313" key="2">
    <source>
        <dbReference type="Proteomes" id="UP001148838"/>
    </source>
</evidence>
<gene>
    <name evidence="1" type="ORF">ANN_12695</name>
</gene>
<accession>A0ABQ8THV7</accession>